<keyword evidence="3 10" id="KW-0812">Transmembrane</keyword>
<dbReference type="EMBL" id="JAIZAY010000007">
    <property type="protein sequence ID" value="KAJ8038507.1"/>
    <property type="molecule type" value="Genomic_DNA"/>
</dbReference>
<dbReference type="PANTHER" id="PTHR14002">
    <property type="entry name" value="ENDOGLIN/TGF-BETA RECEPTOR TYPE III"/>
    <property type="match status" value="1"/>
</dbReference>
<evidence type="ECO:0000256" key="4">
    <source>
        <dbReference type="ARBA" id="ARBA00022729"/>
    </source>
</evidence>
<feature type="transmembrane region" description="Helical" evidence="10">
    <location>
        <begin position="735"/>
        <end position="758"/>
    </location>
</feature>
<feature type="compositionally biased region" description="Polar residues" evidence="9">
    <location>
        <begin position="765"/>
        <end position="776"/>
    </location>
</feature>
<evidence type="ECO:0000256" key="8">
    <source>
        <dbReference type="ARBA" id="ARBA00023180"/>
    </source>
</evidence>
<protein>
    <submittedName>
        <fullName evidence="12">Transforming growth factor beta receptor type 3</fullName>
    </submittedName>
</protein>
<evidence type="ECO:0000313" key="12">
    <source>
        <dbReference type="EMBL" id="KAJ8038507.1"/>
    </source>
</evidence>
<gene>
    <name evidence="12" type="ORF">HOLleu_15952</name>
</gene>
<feature type="region of interest" description="Disordered" evidence="9">
    <location>
        <begin position="765"/>
        <end position="786"/>
    </location>
</feature>
<keyword evidence="13" id="KW-1185">Reference proteome</keyword>
<sequence>MGCSDDKLFSFGRSNCLVHMTRTVSMSWVLLKGLQLLCFACTALPTAFVHSQEECQLQRSFDSSYLQASYREEAVLDAGCRVNNGGHFQQIHVLNYKSTHAGSSPANVVVNIDSQSETIQTATLVLVLNSNVSVEWEVELQSPADLDVPLIKFEISRTSTLEFASQSKIYEVDNTISPPVGDQELLTWVRSQYRDGIITSYSAFHDVDEVTMVINADPSAPSVCDLTSHKSPSKGYTLEDQVIWGCNPGNYDVINRRQIHVIELFSPTKYVEDNSLEKVDVHIQKGANLEEGPRDTLLILVGQSSTLWQVESSRINGKLTIISNNQVHSSGSQFTLVEMKIYNNIAATKKGLLQWVEEEYGPVSSFSNVRVANMFQVYLAGPTPVILTSPSLLESTTPRLGSTELADSIEVNCQNASIQVVIPMEVVLKYDLQEEAVTLLNKSCSGIVRDEGLVLRSDGQSCGSTYSEGSEGAVVETNQVTFYSSPVSEGSGMTTLDDDEDSVQILAQRKINCSFDVINFMEQTPESVPEPLPKDTALYLDLYTDIKFAKKRTVQPYRLEIGDPIYFEMGVTRDPRLNIVIGECWIGIPQARLFEDRLTSITEDGCPVEPSFQYLPVEFQPFQTKMPPGTVKRFTFNVPNLDKYAMTFYVFCNLSLCTNAAPLHEYPQIVECSSVPKENAPCSEWKQLKLWPMKNIQHGPFRVNSREIEHNNNLTGASSTSCQNPAGGAIEVTSLIFGVVIFISFCIGVLLVSSMWLITKYTRVPSPSSPANSPTGNGHIPNGHLPNGEARFEMQPFIQDGVNPNNIPHEGLYDGFGDPQV</sequence>
<dbReference type="Gene3D" id="2.60.40.4100">
    <property type="entry name" value="Zona pellucida, ZP-C domain"/>
    <property type="match status" value="1"/>
</dbReference>
<evidence type="ECO:0000256" key="9">
    <source>
        <dbReference type="SAM" id="MobiDB-lite"/>
    </source>
</evidence>
<feature type="domain" description="ZP" evidence="11">
    <location>
        <begin position="412"/>
        <end position="679"/>
    </location>
</feature>
<evidence type="ECO:0000256" key="5">
    <source>
        <dbReference type="ARBA" id="ARBA00022989"/>
    </source>
</evidence>
<evidence type="ECO:0000256" key="7">
    <source>
        <dbReference type="ARBA" id="ARBA00023157"/>
    </source>
</evidence>
<keyword evidence="8" id="KW-0325">Glycoprotein</keyword>
<comment type="subcellular location">
    <subcellularLocation>
        <location evidence="1">Cell membrane</location>
        <topology evidence="1">Single-pass type I membrane protein</topology>
    </subcellularLocation>
</comment>
<dbReference type="InterPro" id="IPR058899">
    <property type="entry name" value="TGFBR3/Endoglin-like_N"/>
</dbReference>
<dbReference type="SMART" id="SM00241">
    <property type="entry name" value="ZP"/>
    <property type="match status" value="1"/>
</dbReference>
<evidence type="ECO:0000256" key="3">
    <source>
        <dbReference type="ARBA" id="ARBA00022692"/>
    </source>
</evidence>
<evidence type="ECO:0000256" key="6">
    <source>
        <dbReference type="ARBA" id="ARBA00023136"/>
    </source>
</evidence>
<keyword evidence="4" id="KW-0732">Signal</keyword>
<dbReference type="PROSITE" id="PS51034">
    <property type="entry name" value="ZP_2"/>
    <property type="match status" value="1"/>
</dbReference>
<keyword evidence="12" id="KW-0675">Receptor</keyword>
<keyword evidence="6 10" id="KW-0472">Membrane</keyword>
<evidence type="ECO:0000313" key="13">
    <source>
        <dbReference type="Proteomes" id="UP001152320"/>
    </source>
</evidence>
<dbReference type="InterPro" id="IPR042235">
    <property type="entry name" value="ZP-C_dom"/>
</dbReference>
<dbReference type="OrthoDB" id="6420824at2759"/>
<keyword evidence="2" id="KW-1003">Cell membrane</keyword>
<dbReference type="AlphaFoldDB" id="A0A9Q1C4J0"/>
<name>A0A9Q1C4J0_HOLLE</name>
<evidence type="ECO:0000259" key="11">
    <source>
        <dbReference type="PROSITE" id="PS51034"/>
    </source>
</evidence>
<accession>A0A9Q1C4J0</accession>
<organism evidence="12 13">
    <name type="scientific">Holothuria leucospilota</name>
    <name type="common">Black long sea cucumber</name>
    <name type="synonym">Mertensiothuria leucospilota</name>
    <dbReference type="NCBI Taxonomy" id="206669"/>
    <lineage>
        <taxon>Eukaryota</taxon>
        <taxon>Metazoa</taxon>
        <taxon>Echinodermata</taxon>
        <taxon>Eleutherozoa</taxon>
        <taxon>Echinozoa</taxon>
        <taxon>Holothuroidea</taxon>
        <taxon>Aspidochirotacea</taxon>
        <taxon>Aspidochirotida</taxon>
        <taxon>Holothuriidae</taxon>
        <taxon>Holothuria</taxon>
    </lineage>
</organism>
<evidence type="ECO:0000256" key="10">
    <source>
        <dbReference type="SAM" id="Phobius"/>
    </source>
</evidence>
<evidence type="ECO:0000256" key="1">
    <source>
        <dbReference type="ARBA" id="ARBA00004251"/>
    </source>
</evidence>
<dbReference type="InterPro" id="IPR055355">
    <property type="entry name" value="ZP-C"/>
</dbReference>
<keyword evidence="7" id="KW-1015">Disulfide bond</keyword>
<reference evidence="12" key="1">
    <citation type="submission" date="2021-10" db="EMBL/GenBank/DDBJ databases">
        <title>Tropical sea cucumber genome reveals ecological adaptation and Cuvierian tubules defense mechanism.</title>
        <authorList>
            <person name="Chen T."/>
        </authorList>
    </citation>
    <scope>NUCLEOTIDE SEQUENCE</scope>
    <source>
        <strain evidence="12">Nanhai2018</strain>
        <tissue evidence="12">Muscle</tissue>
    </source>
</reference>
<dbReference type="Proteomes" id="UP001152320">
    <property type="component" value="Chromosome 7"/>
</dbReference>
<dbReference type="Gene3D" id="2.60.40.3210">
    <property type="entry name" value="Zona pellucida, ZP-N domain"/>
    <property type="match status" value="1"/>
</dbReference>
<evidence type="ECO:0000256" key="2">
    <source>
        <dbReference type="ARBA" id="ARBA00022475"/>
    </source>
</evidence>
<dbReference type="Pfam" id="PF00100">
    <property type="entry name" value="Zona_pellucida"/>
    <property type="match status" value="1"/>
</dbReference>
<comment type="caution">
    <text evidence="12">The sequence shown here is derived from an EMBL/GenBank/DDBJ whole genome shotgun (WGS) entry which is preliminary data.</text>
</comment>
<dbReference type="PANTHER" id="PTHR14002:SF45">
    <property type="entry name" value="ZP DOMAIN-CONTAINING PROTEIN"/>
    <property type="match status" value="1"/>
</dbReference>
<keyword evidence="5 10" id="KW-1133">Transmembrane helix</keyword>
<proteinExistence type="predicted"/>
<dbReference type="InterPro" id="IPR001507">
    <property type="entry name" value="ZP_dom"/>
</dbReference>
<dbReference type="Pfam" id="PF26060">
    <property type="entry name" value="TGFBR3_N"/>
    <property type="match status" value="2"/>
</dbReference>